<comment type="caution">
    <text evidence="1">The sequence shown here is derived from an EMBL/GenBank/DDBJ whole genome shotgun (WGS) entry which is preliminary data.</text>
</comment>
<evidence type="ECO:0000313" key="2">
    <source>
        <dbReference type="Proteomes" id="UP001354971"/>
    </source>
</evidence>
<name>A0ABU7LSV7_9PROT</name>
<dbReference type="EMBL" id="JAZDRP010000007">
    <property type="protein sequence ID" value="MEE2526978.1"/>
    <property type="molecule type" value="Genomic_DNA"/>
</dbReference>
<sequence>MPSGKVHYEIFVKKHRKAGWSLAEARPDREDAIEYARTLLQNLPTGSVRVSKERFDEGSRTFRSTTIFEEGAERFAVDEDKTGDGSLPCVSPDDLTNASARDTMRRVLSEWFVRKQLTPMELMHCPDHAEDLESGGTELQHAIQKVAVASARDGDSTVHAYVKQLNDLTQQAFDRIYKDGKTKNLPRFSDYKSYSALIDAFVPKQSLYKIRAALSDRLADERSYGKKLRVLMEFAGDLPADPAARALALEQLDMFASEILDFDSGLSAIIGSVDELGDEVQRLADMFDGSANAESLSGAPAEARTLTGLMKDGNFSACRAVIAAALLERLRRPRRLRPADVMAEVKLARKLAQKLVVAQGPDLSAESLQDAFAKRSARLLTPETIGDFLEKCDSTDQEIDQLLALEENIVGEQNKRKLAGYIRATLGTHKTESWFVSGEGRPVDRLHRLTAFQNRALSGNYPAEDKASLSDAFDGLGMKIIERSNLLETIASGSQPVLDRAASLLKLVTCQAIPAGKCAAAAQQKAVRLIRSDAGLEEARADTDREKLSGIEQMLKSLAKDAA</sequence>
<reference evidence="1 2" key="1">
    <citation type="submission" date="2024-01" db="EMBL/GenBank/DDBJ databases">
        <title>Hyphobacterium bacterium isolated from marine sediment.</title>
        <authorList>
            <person name="Zhao S."/>
        </authorList>
    </citation>
    <scope>NUCLEOTIDE SEQUENCE [LARGE SCALE GENOMIC DNA]</scope>
    <source>
        <strain evidence="2">HN65</strain>
    </source>
</reference>
<proteinExistence type="predicted"/>
<evidence type="ECO:0000313" key="1">
    <source>
        <dbReference type="EMBL" id="MEE2526978.1"/>
    </source>
</evidence>
<protein>
    <submittedName>
        <fullName evidence="1">Uncharacterized protein</fullName>
    </submittedName>
</protein>
<accession>A0ABU7LSV7</accession>
<dbReference type="Proteomes" id="UP001354971">
    <property type="component" value="Unassembled WGS sequence"/>
</dbReference>
<gene>
    <name evidence="1" type="ORF">V0U79_11410</name>
</gene>
<dbReference type="RefSeq" id="WP_330199642.1">
    <property type="nucleotide sequence ID" value="NZ_JAZDRP010000007.1"/>
</dbReference>
<organism evidence="1 2">
    <name type="scientific">Hyphobacterium lacteum</name>
    <dbReference type="NCBI Taxonomy" id="3116575"/>
    <lineage>
        <taxon>Bacteria</taxon>
        <taxon>Pseudomonadati</taxon>
        <taxon>Pseudomonadota</taxon>
        <taxon>Alphaproteobacteria</taxon>
        <taxon>Maricaulales</taxon>
        <taxon>Maricaulaceae</taxon>
        <taxon>Hyphobacterium</taxon>
    </lineage>
</organism>
<keyword evidence="2" id="KW-1185">Reference proteome</keyword>